<evidence type="ECO:0000313" key="14">
    <source>
        <dbReference type="EMBL" id="TSJ46793.1"/>
    </source>
</evidence>
<dbReference type="PANTHER" id="PTHR11410">
    <property type="entry name" value="ATP SYNTHASE SUBUNIT A"/>
    <property type="match status" value="1"/>
</dbReference>
<gene>
    <name evidence="11 14" type="primary">atpB</name>
    <name evidence="14" type="ORF">FO442_06260</name>
</gene>
<evidence type="ECO:0000256" key="4">
    <source>
        <dbReference type="ARBA" id="ARBA00022547"/>
    </source>
</evidence>
<keyword evidence="9 11" id="KW-0472">Membrane</keyword>
<evidence type="ECO:0000256" key="9">
    <source>
        <dbReference type="ARBA" id="ARBA00023136"/>
    </source>
</evidence>
<dbReference type="InterPro" id="IPR045083">
    <property type="entry name" value="ATP_synth_F0_asu_bact/mt"/>
</dbReference>
<comment type="function">
    <text evidence="11 12">Key component of the proton channel; it plays a direct role in the translocation of protons across the membrane.</text>
</comment>
<feature type="transmembrane region" description="Helical" evidence="11">
    <location>
        <begin position="251"/>
        <end position="270"/>
    </location>
</feature>
<feature type="transmembrane region" description="Helical" evidence="11">
    <location>
        <begin position="310"/>
        <end position="335"/>
    </location>
</feature>
<feature type="chain" id="PRO_5022156988" description="ATP synthase subunit a" evidence="13">
    <location>
        <begin position="28"/>
        <end position="383"/>
    </location>
</feature>
<comment type="caution">
    <text evidence="14">The sequence shown here is derived from an EMBL/GenBank/DDBJ whole genome shotgun (WGS) entry which is preliminary data.</text>
</comment>
<dbReference type="Gene3D" id="1.20.120.220">
    <property type="entry name" value="ATP synthase, F0 complex, subunit A"/>
    <property type="match status" value="1"/>
</dbReference>
<dbReference type="EMBL" id="VLPL01000002">
    <property type="protein sequence ID" value="TSJ46793.1"/>
    <property type="molecule type" value="Genomic_DNA"/>
</dbReference>
<keyword evidence="7 11" id="KW-1133">Transmembrane helix</keyword>
<keyword evidence="10 11" id="KW-0066">ATP synthesis</keyword>
<dbReference type="Pfam" id="PF00119">
    <property type="entry name" value="ATP-synt_A"/>
    <property type="match status" value="1"/>
</dbReference>
<dbReference type="InterPro" id="IPR035908">
    <property type="entry name" value="F0_ATP_A_sf"/>
</dbReference>
<reference evidence="14 15" key="1">
    <citation type="submission" date="2019-07" db="EMBL/GenBank/DDBJ databases">
        <authorList>
            <person name="Huq M.A."/>
        </authorList>
    </citation>
    <scope>NUCLEOTIDE SEQUENCE [LARGE SCALE GENOMIC DNA]</scope>
    <source>
        <strain evidence="14 15">MAH-3</strain>
    </source>
</reference>
<dbReference type="GO" id="GO:0005886">
    <property type="term" value="C:plasma membrane"/>
    <property type="evidence" value="ECO:0007669"/>
    <property type="project" value="UniProtKB-SubCell"/>
</dbReference>
<dbReference type="GO" id="GO:0046933">
    <property type="term" value="F:proton-transporting ATP synthase activity, rotational mechanism"/>
    <property type="evidence" value="ECO:0007669"/>
    <property type="project" value="UniProtKB-UniRule"/>
</dbReference>
<keyword evidence="5 11" id="KW-0812">Transmembrane</keyword>
<evidence type="ECO:0000256" key="11">
    <source>
        <dbReference type="HAMAP-Rule" id="MF_01393"/>
    </source>
</evidence>
<proteinExistence type="inferred from homology"/>
<feature type="transmembrane region" description="Helical" evidence="11">
    <location>
        <begin position="347"/>
        <end position="378"/>
    </location>
</feature>
<feature type="signal peptide" evidence="13">
    <location>
        <begin position="1"/>
        <end position="27"/>
    </location>
</feature>
<dbReference type="CDD" id="cd00310">
    <property type="entry name" value="ATP-synt_Fo_a_6"/>
    <property type="match status" value="1"/>
</dbReference>
<evidence type="ECO:0000256" key="7">
    <source>
        <dbReference type="ARBA" id="ARBA00022989"/>
    </source>
</evidence>
<dbReference type="RefSeq" id="WP_144332330.1">
    <property type="nucleotide sequence ID" value="NZ_VLPL01000002.1"/>
</dbReference>
<evidence type="ECO:0000256" key="6">
    <source>
        <dbReference type="ARBA" id="ARBA00022781"/>
    </source>
</evidence>
<dbReference type="HAMAP" id="MF_01393">
    <property type="entry name" value="ATP_synth_a_bact"/>
    <property type="match status" value="1"/>
</dbReference>
<comment type="similarity">
    <text evidence="2 11 12">Belongs to the ATPase A chain family.</text>
</comment>
<accession>A0A556N431</accession>
<evidence type="ECO:0000256" key="8">
    <source>
        <dbReference type="ARBA" id="ARBA00023065"/>
    </source>
</evidence>
<dbReference type="InterPro" id="IPR000568">
    <property type="entry name" value="ATP_synth_F0_asu"/>
</dbReference>
<organism evidence="14 15">
    <name type="scientific">Fluviicola chungangensis</name>
    <dbReference type="NCBI Taxonomy" id="2597671"/>
    <lineage>
        <taxon>Bacteria</taxon>
        <taxon>Pseudomonadati</taxon>
        <taxon>Bacteroidota</taxon>
        <taxon>Flavobacteriia</taxon>
        <taxon>Flavobacteriales</taxon>
        <taxon>Crocinitomicaceae</taxon>
        <taxon>Fluviicola</taxon>
    </lineage>
</organism>
<dbReference type="AlphaFoldDB" id="A0A556N431"/>
<dbReference type="PANTHER" id="PTHR11410:SF0">
    <property type="entry name" value="ATP SYNTHASE SUBUNIT A"/>
    <property type="match status" value="1"/>
</dbReference>
<dbReference type="PRINTS" id="PR00123">
    <property type="entry name" value="ATPASEA"/>
</dbReference>
<keyword evidence="4 11" id="KW-0138">CF(0)</keyword>
<evidence type="ECO:0000256" key="10">
    <source>
        <dbReference type="ARBA" id="ARBA00023310"/>
    </source>
</evidence>
<dbReference type="SUPFAM" id="SSF81336">
    <property type="entry name" value="F1F0 ATP synthase subunit A"/>
    <property type="match status" value="1"/>
</dbReference>
<evidence type="ECO:0000313" key="15">
    <source>
        <dbReference type="Proteomes" id="UP000316008"/>
    </source>
</evidence>
<keyword evidence="15" id="KW-1185">Reference proteome</keyword>
<evidence type="ECO:0000256" key="13">
    <source>
        <dbReference type="SAM" id="SignalP"/>
    </source>
</evidence>
<feature type="transmembrane region" description="Helical" evidence="11">
    <location>
        <begin position="282"/>
        <end position="304"/>
    </location>
</feature>
<evidence type="ECO:0000256" key="12">
    <source>
        <dbReference type="RuleBase" id="RU000483"/>
    </source>
</evidence>
<keyword evidence="3 11" id="KW-0813">Transport</keyword>
<dbReference type="OrthoDB" id="9809130at2"/>
<protein>
    <recommendedName>
        <fullName evidence="11 12">ATP synthase subunit a</fullName>
    </recommendedName>
    <alternativeName>
        <fullName evidence="11">ATP synthase F0 sector subunit a</fullName>
    </alternativeName>
    <alternativeName>
        <fullName evidence="11">F-ATPase subunit 6</fullName>
    </alternativeName>
</protein>
<evidence type="ECO:0000256" key="2">
    <source>
        <dbReference type="ARBA" id="ARBA00006810"/>
    </source>
</evidence>
<evidence type="ECO:0000256" key="5">
    <source>
        <dbReference type="ARBA" id="ARBA00022692"/>
    </source>
</evidence>
<keyword evidence="6 11" id="KW-0375">Hydrogen ion transport</keyword>
<feature type="transmembrane region" description="Helical" evidence="11">
    <location>
        <begin position="222"/>
        <end position="245"/>
    </location>
</feature>
<name>A0A556N431_9FLAO</name>
<sequence length="383" mass="42550">MSLIFSAKRFFTLIAAMVILTPTYAFHPGEPIPEEEFEVGEMIMHHISDAHEWHLWGGHHNSVSVYLPIILVDGGLKTFSSKHFYHGTPKKAVVDSLGKTVEYIVGSGPAAGYAMFEEEIYKLKDGELQFSKMEKKDGNEKLVYTEFPVNASALDFSITKNVLSLFMGAVLVLLIMGSVARFYKKNGPVAPKGLAKYLEVLIVMVRDDIAKANIHHHKYQKYVPYLLTIFFFIFINNLLGLVPFLPGGANLTGNITVTLFLAVATLLVTLFSGNRNYWGHIFAMPGVPWPVLIILIPIEIVGIFTKPFALMVRLFANMTAGHIIVLALISIIFINQSEAWGMLSVPMALFISVLELLVAFLQAFLFCMLSALFIGAAVEEAHH</sequence>
<evidence type="ECO:0000256" key="1">
    <source>
        <dbReference type="ARBA" id="ARBA00004141"/>
    </source>
</evidence>
<dbReference type="NCBIfam" id="TIGR01131">
    <property type="entry name" value="ATP_synt_6_or_A"/>
    <property type="match status" value="1"/>
</dbReference>
<comment type="subcellular location">
    <subcellularLocation>
        <location evidence="11 12">Cell membrane</location>
        <topology evidence="11 12">Multi-pass membrane protein</topology>
    </subcellularLocation>
    <subcellularLocation>
        <location evidence="1">Membrane</location>
        <topology evidence="1">Multi-pass membrane protein</topology>
    </subcellularLocation>
</comment>
<feature type="transmembrane region" description="Helical" evidence="11">
    <location>
        <begin position="162"/>
        <end position="183"/>
    </location>
</feature>
<keyword evidence="8 11" id="KW-0406">Ion transport</keyword>
<keyword evidence="13" id="KW-0732">Signal</keyword>
<keyword evidence="11" id="KW-1003">Cell membrane</keyword>
<dbReference type="GO" id="GO:0045259">
    <property type="term" value="C:proton-transporting ATP synthase complex"/>
    <property type="evidence" value="ECO:0007669"/>
    <property type="project" value="UniProtKB-KW"/>
</dbReference>
<evidence type="ECO:0000256" key="3">
    <source>
        <dbReference type="ARBA" id="ARBA00022448"/>
    </source>
</evidence>
<dbReference type="Proteomes" id="UP000316008">
    <property type="component" value="Unassembled WGS sequence"/>
</dbReference>